<protein>
    <recommendedName>
        <fullName evidence="3">Bacterial Ig-like domain-containing protein</fullName>
    </recommendedName>
</protein>
<dbReference type="Gene3D" id="2.60.40.10">
    <property type="entry name" value="Immunoglobulins"/>
    <property type="match status" value="2"/>
</dbReference>
<accession>A0ABT6MD24</accession>
<evidence type="ECO:0000256" key="2">
    <source>
        <dbReference type="SAM" id="SignalP"/>
    </source>
</evidence>
<feature type="domain" description="Bacterial Ig-like" evidence="3">
    <location>
        <begin position="211"/>
        <end position="293"/>
    </location>
</feature>
<organism evidence="4 5">
    <name type="scientific">Prescottella agglutinans</name>
    <dbReference type="NCBI Taxonomy" id="1644129"/>
    <lineage>
        <taxon>Bacteria</taxon>
        <taxon>Bacillati</taxon>
        <taxon>Actinomycetota</taxon>
        <taxon>Actinomycetes</taxon>
        <taxon>Mycobacteriales</taxon>
        <taxon>Nocardiaceae</taxon>
        <taxon>Prescottella</taxon>
    </lineage>
</organism>
<feature type="chain" id="PRO_5045801145" description="Bacterial Ig-like domain-containing protein" evidence="2">
    <location>
        <begin position="38"/>
        <end position="420"/>
    </location>
</feature>
<comment type="caution">
    <text evidence="4">The sequence shown here is derived from an EMBL/GenBank/DDBJ whole genome shotgun (WGS) entry which is preliminary data.</text>
</comment>
<dbReference type="Pfam" id="PF16640">
    <property type="entry name" value="Big_3_5"/>
    <property type="match status" value="2"/>
</dbReference>
<evidence type="ECO:0000313" key="5">
    <source>
        <dbReference type="Proteomes" id="UP001160334"/>
    </source>
</evidence>
<keyword evidence="5" id="KW-1185">Reference proteome</keyword>
<feature type="region of interest" description="Disordered" evidence="1">
    <location>
        <begin position="205"/>
        <end position="224"/>
    </location>
</feature>
<keyword evidence="2" id="KW-0732">Signal</keyword>
<feature type="domain" description="Bacterial Ig-like" evidence="3">
    <location>
        <begin position="308"/>
        <end position="393"/>
    </location>
</feature>
<feature type="signal peptide" evidence="2">
    <location>
        <begin position="1"/>
        <end position="37"/>
    </location>
</feature>
<dbReference type="InterPro" id="IPR032109">
    <property type="entry name" value="Big_3_5"/>
</dbReference>
<dbReference type="InterPro" id="IPR013783">
    <property type="entry name" value="Ig-like_fold"/>
</dbReference>
<evidence type="ECO:0000256" key="1">
    <source>
        <dbReference type="SAM" id="MobiDB-lite"/>
    </source>
</evidence>
<evidence type="ECO:0000313" key="4">
    <source>
        <dbReference type="EMBL" id="MDH6282214.1"/>
    </source>
</evidence>
<gene>
    <name evidence="4" type="ORF">M2280_003442</name>
</gene>
<sequence length="420" mass="41934">MARSVMRRTVSKVLVGAMAVAALGVGQVALGGGVASAAPASETVTTSNIKATKTIDNPNPFPGDTVTSTVVIELDGGVDRYLRDFTDYPPAGYQLVGAKANAFRGGPLIGNWNNPAQYDGPGTQDLASGAVKLWWTDHGTAMGAAGRMAVINKGVTLTFKYKVPSTAQPGPRDTGMSFNVETFSTTQTWNPMTGLNLSVQRPPTATNTTVSVPPSAKTGQSVQLSASVTPADATGTVQFMDGSTSIGAPVPVVNGVASMSHKFTAAGPHAITAAFSGSGGFINSSSPGAIVDVSVPTPGDVDSTTIMTAPQTATVGTSVRLSAQVSSTAAQLPGTVQFYDAGNPIGPRIAVGNGVVGIDYTFTGAGPHQISVAYTGGQGVNGSASEAQTIQVAVAPTQPGGTGSLGSLGSLGGAFGSLGG</sequence>
<name>A0ABT6MD24_9NOCA</name>
<reference evidence="4 5" key="1">
    <citation type="submission" date="2023-04" db="EMBL/GenBank/DDBJ databases">
        <title>Forest soil microbial communities from Buena Vista Peninsula, Colon Province, Panama.</title>
        <authorList>
            <person name="Bouskill N."/>
        </authorList>
    </citation>
    <scope>NUCLEOTIDE SEQUENCE [LARGE SCALE GENOMIC DNA]</scope>
    <source>
        <strain evidence="4 5">CFH S0262</strain>
    </source>
</reference>
<evidence type="ECO:0000259" key="3">
    <source>
        <dbReference type="Pfam" id="PF16640"/>
    </source>
</evidence>
<proteinExistence type="predicted"/>
<dbReference type="EMBL" id="JARXVC010000009">
    <property type="protein sequence ID" value="MDH6282214.1"/>
    <property type="molecule type" value="Genomic_DNA"/>
</dbReference>
<dbReference type="RefSeq" id="WP_280761527.1">
    <property type="nucleotide sequence ID" value="NZ_JARXVC010000009.1"/>
</dbReference>
<dbReference type="Proteomes" id="UP001160334">
    <property type="component" value="Unassembled WGS sequence"/>
</dbReference>